<keyword evidence="2" id="KW-1185">Reference proteome</keyword>
<comment type="caution">
    <text evidence="1">The sequence shown here is derived from an EMBL/GenBank/DDBJ whole genome shotgun (WGS) entry which is preliminary data.</text>
</comment>
<dbReference type="EMBL" id="JAGGKX010000012">
    <property type="protein sequence ID" value="MBP1970327.1"/>
    <property type="molecule type" value="Genomic_DNA"/>
</dbReference>
<sequence length="79" mass="9645">MDYMKREAMEQPMAAESLDDYLSALEDRKKMNELLPYKIGKRVTKELKRIRKTDQNYYRKMKKGDLKGYYYIDVSHNWN</sequence>
<reference evidence="1 2" key="1">
    <citation type="submission" date="2021-03" db="EMBL/GenBank/DDBJ databases">
        <title>Genomic Encyclopedia of Type Strains, Phase IV (KMG-IV): sequencing the most valuable type-strain genomes for metagenomic binning, comparative biology and taxonomic classification.</title>
        <authorList>
            <person name="Goeker M."/>
        </authorList>
    </citation>
    <scope>NUCLEOTIDE SEQUENCE [LARGE SCALE GENOMIC DNA]</scope>
    <source>
        <strain evidence="1 2">DSM 25609</strain>
    </source>
</reference>
<dbReference type="Proteomes" id="UP001519345">
    <property type="component" value="Unassembled WGS sequence"/>
</dbReference>
<gene>
    <name evidence="1" type="ORF">J2Z83_002445</name>
</gene>
<accession>A0ABS4IHA8</accession>
<evidence type="ECO:0000313" key="1">
    <source>
        <dbReference type="EMBL" id="MBP1970327.1"/>
    </source>
</evidence>
<evidence type="ECO:0000313" key="2">
    <source>
        <dbReference type="Proteomes" id="UP001519345"/>
    </source>
</evidence>
<name>A0ABS4IHA8_9BACI</name>
<proteinExistence type="predicted"/>
<protein>
    <submittedName>
        <fullName evidence="1">Uncharacterized protein</fullName>
    </submittedName>
</protein>
<organism evidence="1 2">
    <name type="scientific">Virgibacillus natechei</name>
    <dbReference type="NCBI Taxonomy" id="1216297"/>
    <lineage>
        <taxon>Bacteria</taxon>
        <taxon>Bacillati</taxon>
        <taxon>Bacillota</taxon>
        <taxon>Bacilli</taxon>
        <taxon>Bacillales</taxon>
        <taxon>Bacillaceae</taxon>
        <taxon>Virgibacillus</taxon>
    </lineage>
</organism>